<dbReference type="Gene3D" id="4.10.280.10">
    <property type="entry name" value="Helix-loop-helix DNA-binding domain"/>
    <property type="match status" value="1"/>
</dbReference>
<dbReference type="GO" id="GO:0005634">
    <property type="term" value="C:nucleus"/>
    <property type="evidence" value="ECO:0007669"/>
    <property type="project" value="UniProtKB-SubCell"/>
</dbReference>
<feature type="domain" description="BHLH" evidence="16">
    <location>
        <begin position="25"/>
        <end position="78"/>
    </location>
</feature>
<keyword evidence="8" id="KW-0805">Transcription regulation</keyword>
<dbReference type="InterPro" id="IPR000014">
    <property type="entry name" value="PAS"/>
</dbReference>
<dbReference type="AlphaFoldDB" id="A0A8C9V6N8"/>
<name>A0A8C9V6N8_SCLFO</name>
<dbReference type="FunFam" id="4.10.280.10:FF:000024">
    <property type="entry name" value="Aryl hydrocarbon receptor 2"/>
    <property type="match status" value="1"/>
</dbReference>
<dbReference type="Pfam" id="PF14598">
    <property type="entry name" value="PAS_11"/>
    <property type="match status" value="1"/>
</dbReference>
<protein>
    <recommendedName>
        <fullName evidence="3">Aryl hydrocarbon receptor</fullName>
    </recommendedName>
</protein>
<evidence type="ECO:0000256" key="10">
    <source>
        <dbReference type="ARBA" id="ARBA00023125"/>
    </source>
</evidence>
<sequence length="1045" mass="113741">MLGTAGVYAVKKRKKPVQKTPKPPPPDGTKSNPSKRHRDRLNGELDKLTGLLPFSEEVRARLDKLSVLRLSVGYLKAKSFFSATVKKSGAGWSQGGRLSAPVIDGVGFSEGDLLLQALNGFILVITAEGYVFYSSPTIQDYLGFHQSDVIHQSVFELIHTDDRSMFKRQLHFALDPSQGDEAVAQEGAQNGSEVTSVVAYDPQRIPPENSSFLERSFCCRFRCLLDNSSGFLALNFHGRLKYLHGQSKMAEDGTVAHPQLALFVIAAPVQPPSVMEIRTKTLIFQTKHKLDFTPLGIDTRGKVVLGYNEIELCMRGSGYQFIHAADMMHCADNHIRMIKTGESGLTVFRLLTKTEGWVWVQANARLVFKGGRPDFIIARQRALTNEEGEEHLRQRRMQLPFNLTTGEAVLYETGPTLDMPDINGRAKMQKMSDGQAIDPDSLLGLMLKQDQSAYLKQSESQFSLDQVFMDSRALLNVPSDAWQQGTLDSSVNEETPVKAMLDTLEQILEDQDTLKDLDIDEAELEEWENALLSMNTSSSSRSVELDDILTEDIFSFVANTMLKDNGTSQGLISSKQLSSLGALNSDFCSQVASAGAPECLSVLDLQDTAQPNNQVIIQQNSALFGGLQNEITPDPQTGFMGIGGEATVGRRNAPVSVEEIMLFGPQAPIDLNDPTLQTQPDGMFTQFWDTLKLSHPNDSNSLMAFDPALAGSSAQMQSQIMPGASGLQSVFSPAKQNHLPACPQQSKQPASCGPVSLSVQNSLLPTMAAQPMAFQQYGAFNTPSNVAPSQDSQWFPSIPNTNFTDTLRETSVPSLALQQQPDLSSSPTTGYQGHLSVQAQNSRTARLQTWEQQKHASPVVYNGLPVSCRQARDYQGTPLAPANPQSYSGTYGPLNMTSGVCLPQEDKVDVPQPVTSSCMFENGSSSPINGMRLGHSGLFSCQKASLPNGPNPPLASCEFQSKIIVPGVNPAAVAPEEVGMASLSCRMVPGFSPEGLRGQQQYVGCNGQTQIATHLTDENAQFALLPLSNGTQIFSQSSQTNCCDY</sequence>
<dbReference type="GO" id="GO:0034751">
    <property type="term" value="C:aryl hydrocarbon receptor complex"/>
    <property type="evidence" value="ECO:0007669"/>
    <property type="project" value="TreeGrafter"/>
</dbReference>
<dbReference type="GeneTree" id="ENSGT00940000154486"/>
<keyword evidence="10" id="KW-0238">DNA-binding</keyword>
<keyword evidence="7" id="KW-0013">ADP-ribosylation</keyword>
<dbReference type="GO" id="GO:0000976">
    <property type="term" value="F:transcription cis-regulatory region binding"/>
    <property type="evidence" value="ECO:0007669"/>
    <property type="project" value="TreeGrafter"/>
</dbReference>
<evidence type="ECO:0000256" key="6">
    <source>
        <dbReference type="ARBA" id="ARBA00022737"/>
    </source>
</evidence>
<dbReference type="GO" id="GO:0048511">
    <property type="term" value="P:rhythmic process"/>
    <property type="evidence" value="ECO:0007669"/>
    <property type="project" value="UniProtKB-KW"/>
</dbReference>
<evidence type="ECO:0000256" key="14">
    <source>
        <dbReference type="SAM" id="MobiDB-lite"/>
    </source>
</evidence>
<dbReference type="PROSITE" id="PS50112">
    <property type="entry name" value="PAS"/>
    <property type="match status" value="1"/>
</dbReference>
<evidence type="ECO:0000256" key="9">
    <source>
        <dbReference type="ARBA" id="ARBA00023108"/>
    </source>
</evidence>
<dbReference type="GO" id="GO:0005737">
    <property type="term" value="C:cytoplasm"/>
    <property type="evidence" value="ECO:0007669"/>
    <property type="project" value="UniProtKB-SubCell"/>
</dbReference>
<reference evidence="17 18" key="1">
    <citation type="submission" date="2019-04" db="EMBL/GenBank/DDBJ databases">
        <authorList>
            <consortium name="Wellcome Sanger Institute Data Sharing"/>
        </authorList>
    </citation>
    <scope>NUCLEOTIDE SEQUENCE [LARGE SCALE GENOMIC DNA]</scope>
</reference>
<dbReference type="PANTHER" id="PTHR10649:SF17">
    <property type="entry name" value="ARYL HYDROCARBON RECEPTOR 2"/>
    <property type="match status" value="1"/>
</dbReference>
<keyword evidence="12" id="KW-0804">Transcription</keyword>
<dbReference type="PANTHER" id="PTHR10649">
    <property type="entry name" value="ARYL HYDROCARBON RECEPTOR"/>
    <property type="match status" value="1"/>
</dbReference>
<evidence type="ECO:0000256" key="11">
    <source>
        <dbReference type="ARBA" id="ARBA00023159"/>
    </source>
</evidence>
<evidence type="ECO:0000256" key="12">
    <source>
        <dbReference type="ARBA" id="ARBA00023163"/>
    </source>
</evidence>
<evidence type="ECO:0000256" key="7">
    <source>
        <dbReference type="ARBA" id="ARBA00022765"/>
    </source>
</evidence>
<keyword evidence="5" id="KW-0678">Repressor</keyword>
<dbReference type="KEGG" id="sfm:108929404"/>
<gene>
    <name evidence="17" type="primary">LOC108929404</name>
</gene>
<dbReference type="InterPro" id="IPR039091">
    <property type="entry name" value="AHR/AHRR"/>
</dbReference>
<evidence type="ECO:0000313" key="18">
    <source>
        <dbReference type="Proteomes" id="UP000694397"/>
    </source>
</evidence>
<organism evidence="17 18">
    <name type="scientific">Scleropages formosus</name>
    <name type="common">Asian bonytongue</name>
    <name type="synonym">Osteoglossum formosum</name>
    <dbReference type="NCBI Taxonomy" id="113540"/>
    <lineage>
        <taxon>Eukaryota</taxon>
        <taxon>Metazoa</taxon>
        <taxon>Chordata</taxon>
        <taxon>Craniata</taxon>
        <taxon>Vertebrata</taxon>
        <taxon>Euteleostomi</taxon>
        <taxon>Actinopterygii</taxon>
        <taxon>Neopterygii</taxon>
        <taxon>Teleostei</taxon>
        <taxon>Osteoglossocephala</taxon>
        <taxon>Osteoglossomorpha</taxon>
        <taxon>Osteoglossiformes</taxon>
        <taxon>Osteoglossidae</taxon>
        <taxon>Scleropages</taxon>
    </lineage>
</organism>
<dbReference type="InterPro" id="IPR013767">
    <property type="entry name" value="PAS_fold"/>
</dbReference>
<dbReference type="Ensembl" id="ENSSFOT00015027610.2">
    <property type="protein sequence ID" value="ENSSFOP00015027301.1"/>
    <property type="gene ID" value="ENSSFOG00015017534.2"/>
</dbReference>
<proteinExistence type="predicted"/>
<dbReference type="CDD" id="cd00130">
    <property type="entry name" value="PAS"/>
    <property type="match status" value="2"/>
</dbReference>
<evidence type="ECO:0000256" key="2">
    <source>
        <dbReference type="ARBA" id="ARBA00004496"/>
    </source>
</evidence>
<dbReference type="PROSITE" id="PS50888">
    <property type="entry name" value="BHLH"/>
    <property type="match status" value="1"/>
</dbReference>
<dbReference type="InterPro" id="IPR011598">
    <property type="entry name" value="bHLH_dom"/>
</dbReference>
<dbReference type="CTD" id="30517"/>
<reference evidence="17" key="2">
    <citation type="submission" date="2025-08" db="UniProtKB">
        <authorList>
            <consortium name="Ensembl"/>
        </authorList>
    </citation>
    <scope>IDENTIFICATION</scope>
</reference>
<evidence type="ECO:0000259" key="16">
    <source>
        <dbReference type="PROSITE" id="PS50888"/>
    </source>
</evidence>
<evidence type="ECO:0000256" key="1">
    <source>
        <dbReference type="ARBA" id="ARBA00004123"/>
    </source>
</evidence>
<comment type="subcellular location">
    <subcellularLocation>
        <location evidence="2">Cytoplasm</location>
    </subcellularLocation>
    <subcellularLocation>
        <location evidence="1">Nucleus</location>
    </subcellularLocation>
</comment>
<feature type="domain" description="PAS" evidence="15">
    <location>
        <begin position="114"/>
        <end position="177"/>
    </location>
</feature>
<evidence type="ECO:0000256" key="3">
    <source>
        <dbReference type="ARBA" id="ARBA00015909"/>
    </source>
</evidence>
<keyword evidence="9" id="KW-0090">Biological rhythms</keyword>
<dbReference type="GO" id="GO:0046983">
    <property type="term" value="F:protein dimerization activity"/>
    <property type="evidence" value="ECO:0007669"/>
    <property type="project" value="InterPro"/>
</dbReference>
<keyword evidence="18" id="KW-1185">Reference proteome</keyword>
<dbReference type="OrthoDB" id="7788762at2759"/>
<evidence type="ECO:0000259" key="15">
    <source>
        <dbReference type="PROSITE" id="PS50112"/>
    </source>
</evidence>
<dbReference type="SUPFAM" id="SSF47459">
    <property type="entry name" value="HLH, helix-loop-helix DNA-binding domain"/>
    <property type="match status" value="1"/>
</dbReference>
<evidence type="ECO:0000256" key="5">
    <source>
        <dbReference type="ARBA" id="ARBA00022491"/>
    </source>
</evidence>
<keyword evidence="11" id="KW-0010">Activator</keyword>
<dbReference type="Pfam" id="PF00989">
    <property type="entry name" value="PAS"/>
    <property type="match status" value="1"/>
</dbReference>
<dbReference type="FunFam" id="3.30.450.20:FF:000019">
    <property type="entry name" value="Aryl hydrocarbon receptor 1"/>
    <property type="match status" value="1"/>
</dbReference>
<evidence type="ECO:0000256" key="13">
    <source>
        <dbReference type="ARBA" id="ARBA00023242"/>
    </source>
</evidence>
<evidence type="ECO:0000313" key="17">
    <source>
        <dbReference type="Ensembl" id="ENSSFOP00015027301.1"/>
    </source>
</evidence>
<dbReference type="Gene3D" id="3.30.450.20">
    <property type="entry name" value="PAS domain"/>
    <property type="match status" value="2"/>
</dbReference>
<dbReference type="GO" id="GO:1904613">
    <property type="term" value="P:cellular response to 2,3,7,8-tetrachlorodibenzodioxine"/>
    <property type="evidence" value="ECO:0007669"/>
    <property type="project" value="UniProtKB-ARBA"/>
</dbReference>
<dbReference type="SMART" id="SM00091">
    <property type="entry name" value="PAS"/>
    <property type="match status" value="2"/>
</dbReference>
<keyword evidence="4" id="KW-0963">Cytoplasm</keyword>
<dbReference type="GO" id="GO:0006805">
    <property type="term" value="P:xenobiotic metabolic process"/>
    <property type="evidence" value="ECO:0007669"/>
    <property type="project" value="InterPro"/>
</dbReference>
<evidence type="ECO:0000256" key="8">
    <source>
        <dbReference type="ARBA" id="ARBA00023015"/>
    </source>
</evidence>
<dbReference type="Proteomes" id="UP000694397">
    <property type="component" value="Chromosome 12"/>
</dbReference>
<dbReference type="CDD" id="cd19696">
    <property type="entry name" value="bHLH-PAS_AhR_like"/>
    <property type="match status" value="1"/>
</dbReference>
<dbReference type="GO" id="GO:0004879">
    <property type="term" value="F:nuclear receptor activity"/>
    <property type="evidence" value="ECO:0007669"/>
    <property type="project" value="TreeGrafter"/>
</dbReference>
<reference evidence="17" key="3">
    <citation type="submission" date="2025-09" db="UniProtKB">
        <authorList>
            <consortium name="Ensembl"/>
        </authorList>
    </citation>
    <scope>IDENTIFICATION</scope>
</reference>
<dbReference type="InterPro" id="IPR035965">
    <property type="entry name" value="PAS-like_dom_sf"/>
</dbReference>
<dbReference type="SUPFAM" id="SSF55785">
    <property type="entry name" value="PYP-like sensor domain (PAS domain)"/>
    <property type="match status" value="2"/>
</dbReference>
<keyword evidence="13" id="KW-0539">Nucleus</keyword>
<keyword evidence="6" id="KW-0677">Repeat</keyword>
<evidence type="ECO:0000256" key="4">
    <source>
        <dbReference type="ARBA" id="ARBA00022490"/>
    </source>
</evidence>
<dbReference type="FunFam" id="3.30.450.20:FF:000035">
    <property type="entry name" value="Aryl hydrocarbon receptor"/>
    <property type="match status" value="1"/>
</dbReference>
<accession>A0A8C9V6N8</accession>
<dbReference type="InterPro" id="IPR036638">
    <property type="entry name" value="HLH_DNA-bd_sf"/>
</dbReference>
<feature type="region of interest" description="Disordered" evidence="14">
    <location>
        <begin position="1"/>
        <end position="39"/>
    </location>
</feature>